<feature type="domain" description="SIS" evidence="5">
    <location>
        <begin position="205"/>
        <end position="344"/>
    </location>
</feature>
<comment type="caution">
    <text evidence="6">The sequence shown here is derived from an EMBL/GenBank/DDBJ whole genome shotgun (WGS) entry which is preliminary data.</text>
</comment>
<dbReference type="InterPro" id="IPR046348">
    <property type="entry name" value="SIS_dom_sf"/>
</dbReference>
<evidence type="ECO:0000313" key="6">
    <source>
        <dbReference type="EMBL" id="HIS74863.1"/>
    </source>
</evidence>
<dbReference type="CDD" id="cd05008">
    <property type="entry name" value="SIS_GlmS_GlmD_1"/>
    <property type="match status" value="1"/>
</dbReference>
<dbReference type="PANTHER" id="PTHR10937">
    <property type="entry name" value="GLUCOSAMINE--FRUCTOSE-6-PHOSPHATE AMINOTRANSFERASE, ISOMERIZING"/>
    <property type="match status" value="1"/>
</dbReference>
<dbReference type="GO" id="GO:0006487">
    <property type="term" value="P:protein N-linked glycosylation"/>
    <property type="evidence" value="ECO:0007669"/>
    <property type="project" value="TreeGrafter"/>
</dbReference>
<dbReference type="EC" id="2.6.1.16" evidence="2"/>
<dbReference type="SUPFAM" id="SSF53697">
    <property type="entry name" value="SIS domain"/>
    <property type="match status" value="1"/>
</dbReference>
<evidence type="ECO:0000256" key="3">
    <source>
        <dbReference type="ARBA" id="ARBA00016090"/>
    </source>
</evidence>
<evidence type="ECO:0000256" key="4">
    <source>
        <dbReference type="ARBA" id="ARBA00022737"/>
    </source>
</evidence>
<dbReference type="AlphaFoldDB" id="A0A9D1FJH1"/>
<reference evidence="6" key="2">
    <citation type="journal article" date="2021" name="PeerJ">
        <title>Extensive microbial diversity within the chicken gut microbiome revealed by metagenomics and culture.</title>
        <authorList>
            <person name="Gilroy R."/>
            <person name="Ravi A."/>
            <person name="Getino M."/>
            <person name="Pursley I."/>
            <person name="Horton D.L."/>
            <person name="Alikhan N.F."/>
            <person name="Baker D."/>
            <person name="Gharbi K."/>
            <person name="Hall N."/>
            <person name="Watson M."/>
            <person name="Adriaenssens E.M."/>
            <person name="Foster-Nyarko E."/>
            <person name="Jarju S."/>
            <person name="Secka A."/>
            <person name="Antonio M."/>
            <person name="Oren A."/>
            <person name="Chaudhuri R.R."/>
            <person name="La Ragione R."/>
            <person name="Hildebrand F."/>
            <person name="Pallen M.J."/>
        </authorList>
    </citation>
    <scope>NUCLEOTIDE SEQUENCE</scope>
    <source>
        <strain evidence="6">CHK152-2871</strain>
    </source>
</reference>
<organism evidence="6 7">
    <name type="scientific">Candidatus Galligastranaerophilus intestinavium</name>
    <dbReference type="NCBI Taxonomy" id="2840836"/>
    <lineage>
        <taxon>Bacteria</taxon>
        <taxon>Candidatus Galligastranaerophilus</taxon>
    </lineage>
</organism>
<dbReference type="InterPro" id="IPR035466">
    <property type="entry name" value="GlmS/AgaS_SIS"/>
</dbReference>
<keyword evidence="4" id="KW-0677">Repeat</keyword>
<dbReference type="GO" id="GO:0004360">
    <property type="term" value="F:glutamine-fructose-6-phosphate transaminase (isomerizing) activity"/>
    <property type="evidence" value="ECO:0007669"/>
    <property type="project" value="UniProtKB-EC"/>
</dbReference>
<protein>
    <recommendedName>
        <fullName evidence="3">Glutamine--fructose-6-phosphate aminotransferase [isomerizing]</fullName>
        <ecNumber evidence="2">2.6.1.16</ecNumber>
    </recommendedName>
</protein>
<sequence>MFFSKKPKQTKMEMEILEQSSIIGSLISKYVENYAVTLDMPLIVRQVKIIASGSSYNCGLVAKTFFEKIAQTDTEVIFSGEFICSEKTPDKTVLYFFISQSGETYDTTLAARKVKEAGARAYAIVNNENSTLWELCDYKININAKVENSIAATKSFSASICALYLCALKIAQNKLLDTAQYLKNIDEVQKNIESVLDLTLNIDKAAEFLSKYKAFSVIGQGANYALARECALKIKETSYIDANSCSMGEFLHGHIAILNKIDTVVEIITSNFCNFEIKTLDKINDDYGPKSVVITDCQEKFCSKIAVVFPYSEDLLTRILSVVFVVQMLSLKIALILNRNVDKPHGLSKVVS</sequence>
<evidence type="ECO:0000259" key="5">
    <source>
        <dbReference type="PROSITE" id="PS51464"/>
    </source>
</evidence>
<accession>A0A9D1FJH1</accession>
<evidence type="ECO:0000256" key="2">
    <source>
        <dbReference type="ARBA" id="ARBA00012916"/>
    </source>
</evidence>
<dbReference type="GO" id="GO:0097367">
    <property type="term" value="F:carbohydrate derivative binding"/>
    <property type="evidence" value="ECO:0007669"/>
    <property type="project" value="InterPro"/>
</dbReference>
<evidence type="ECO:0000313" key="7">
    <source>
        <dbReference type="Proteomes" id="UP000886865"/>
    </source>
</evidence>
<proteinExistence type="predicted"/>
<dbReference type="InterPro" id="IPR035490">
    <property type="entry name" value="GlmS/FrlB_SIS"/>
</dbReference>
<gene>
    <name evidence="6" type="ORF">IAA86_07570</name>
</gene>
<dbReference type="Gene3D" id="3.40.50.10490">
    <property type="entry name" value="Glucose-6-phosphate isomerase like protein, domain 1"/>
    <property type="match status" value="2"/>
</dbReference>
<dbReference type="Proteomes" id="UP000886865">
    <property type="component" value="Unassembled WGS sequence"/>
</dbReference>
<dbReference type="CDD" id="cd05009">
    <property type="entry name" value="SIS_GlmS_GlmD_2"/>
    <property type="match status" value="1"/>
</dbReference>
<dbReference type="GO" id="GO:0006002">
    <property type="term" value="P:fructose 6-phosphate metabolic process"/>
    <property type="evidence" value="ECO:0007669"/>
    <property type="project" value="TreeGrafter"/>
</dbReference>
<name>A0A9D1FJH1_9BACT</name>
<dbReference type="PROSITE" id="PS51464">
    <property type="entry name" value="SIS"/>
    <property type="match status" value="2"/>
</dbReference>
<evidence type="ECO:0000256" key="1">
    <source>
        <dbReference type="ARBA" id="ARBA00001031"/>
    </source>
</evidence>
<comment type="catalytic activity">
    <reaction evidence="1">
        <text>D-fructose 6-phosphate + L-glutamine = D-glucosamine 6-phosphate + L-glutamate</text>
        <dbReference type="Rhea" id="RHEA:13237"/>
        <dbReference type="ChEBI" id="CHEBI:29985"/>
        <dbReference type="ChEBI" id="CHEBI:58359"/>
        <dbReference type="ChEBI" id="CHEBI:58725"/>
        <dbReference type="ChEBI" id="CHEBI:61527"/>
        <dbReference type="EC" id="2.6.1.16"/>
    </reaction>
</comment>
<dbReference type="PANTHER" id="PTHR10937:SF0">
    <property type="entry name" value="GLUTAMINE--FRUCTOSE-6-PHOSPHATE TRANSAMINASE (ISOMERIZING)"/>
    <property type="match status" value="1"/>
</dbReference>
<dbReference type="Pfam" id="PF01380">
    <property type="entry name" value="SIS"/>
    <property type="match status" value="2"/>
</dbReference>
<dbReference type="EMBL" id="DVJQ01000065">
    <property type="protein sequence ID" value="HIS74863.1"/>
    <property type="molecule type" value="Genomic_DNA"/>
</dbReference>
<feature type="domain" description="SIS" evidence="5">
    <location>
        <begin position="34"/>
        <end position="176"/>
    </location>
</feature>
<dbReference type="InterPro" id="IPR001347">
    <property type="entry name" value="SIS_dom"/>
</dbReference>
<dbReference type="GO" id="GO:0006047">
    <property type="term" value="P:UDP-N-acetylglucosamine metabolic process"/>
    <property type="evidence" value="ECO:0007669"/>
    <property type="project" value="TreeGrafter"/>
</dbReference>
<reference evidence="6" key="1">
    <citation type="submission" date="2020-10" db="EMBL/GenBank/DDBJ databases">
        <authorList>
            <person name="Gilroy R."/>
        </authorList>
    </citation>
    <scope>NUCLEOTIDE SEQUENCE</scope>
    <source>
        <strain evidence="6">CHK152-2871</strain>
    </source>
</reference>